<protein>
    <recommendedName>
        <fullName evidence="1">DUF6473 domain-containing protein</fullName>
    </recommendedName>
</protein>
<accession>A0A2S0MR94</accession>
<keyword evidence="3" id="KW-1185">Reference proteome</keyword>
<dbReference type="Proteomes" id="UP000237655">
    <property type="component" value="Chromosome"/>
</dbReference>
<evidence type="ECO:0000259" key="1">
    <source>
        <dbReference type="Pfam" id="PF20078"/>
    </source>
</evidence>
<dbReference type="EMBL" id="CP027665">
    <property type="protein sequence ID" value="AVO38419.1"/>
    <property type="molecule type" value="Genomic_DNA"/>
</dbReference>
<dbReference type="Pfam" id="PF20078">
    <property type="entry name" value="DUF6473"/>
    <property type="match status" value="1"/>
</dbReference>
<name>A0A2S0MR94_9RHOB</name>
<evidence type="ECO:0000313" key="3">
    <source>
        <dbReference type="Proteomes" id="UP000237655"/>
    </source>
</evidence>
<evidence type="ECO:0000313" key="2">
    <source>
        <dbReference type="EMBL" id="AVO38419.1"/>
    </source>
</evidence>
<dbReference type="AlphaFoldDB" id="A0A2S0MR94"/>
<feature type="domain" description="DUF6473" evidence="1">
    <location>
        <begin position="1"/>
        <end position="263"/>
    </location>
</feature>
<gene>
    <name evidence="2" type="ORF">C6Y53_12465</name>
</gene>
<dbReference type="InterPro" id="IPR045524">
    <property type="entry name" value="DUF6473"/>
</dbReference>
<dbReference type="RefSeq" id="WP_106472733.1">
    <property type="nucleotide sequence ID" value="NZ_CP027665.1"/>
</dbReference>
<sequence>MGFEERGATASDDPPCHYGVSKLHCRGPRRDLDRPYLAFLGGSETYGRFVAQPFVTLLERASGRDCVNLGCLHAGLDAIGRDGDLLAVARGAERRVLQVPGLAGLSNRFYRVHPRRNDRFLQPTQALTDLYPEVDFTEFNYCNHALECLYRLSPQRFAQIRGDLAHSWDLRIRALLHDLGGDTLLMWLRPTPGQGDPVAVTADMVDALRPLASGVVEIAVTAAGPAGELEQMSFAPMQAPVAARMIGPATHRRIAAQLLEVLAR</sequence>
<organism evidence="2 3">
    <name type="scientific">Pukyongiella litopenaei</name>
    <dbReference type="NCBI Taxonomy" id="2605946"/>
    <lineage>
        <taxon>Bacteria</taxon>
        <taxon>Pseudomonadati</taxon>
        <taxon>Pseudomonadota</taxon>
        <taxon>Alphaproteobacteria</taxon>
        <taxon>Rhodobacterales</taxon>
        <taxon>Paracoccaceae</taxon>
        <taxon>Pukyongiella</taxon>
    </lineage>
</organism>
<reference evidence="3" key="1">
    <citation type="submission" date="2018-03" db="EMBL/GenBank/DDBJ databases">
        <title>Genomic analysis of the strain SH-1 isolated from shrimp intestine.</title>
        <authorList>
            <person name="Kim Y.-S."/>
            <person name="Kim S.-E."/>
            <person name="Kim K.-H."/>
        </authorList>
    </citation>
    <scope>NUCLEOTIDE SEQUENCE [LARGE SCALE GENOMIC DNA]</scope>
    <source>
        <strain evidence="3">SH-1</strain>
    </source>
</reference>
<proteinExistence type="predicted"/>
<dbReference type="KEGG" id="thas:C6Y53_12465"/>